<evidence type="ECO:0000313" key="1">
    <source>
        <dbReference type="EMBL" id="KAF2160501.1"/>
    </source>
</evidence>
<dbReference type="Proteomes" id="UP000799537">
    <property type="component" value="Unassembled WGS sequence"/>
</dbReference>
<dbReference type="GeneID" id="54562591"/>
<protein>
    <submittedName>
        <fullName evidence="1">Uncharacterized protein</fullName>
    </submittedName>
</protein>
<keyword evidence="2" id="KW-1185">Reference proteome</keyword>
<reference evidence="1" key="1">
    <citation type="journal article" date="2020" name="Stud. Mycol.">
        <title>101 Dothideomycetes genomes: a test case for predicting lifestyles and emergence of pathogens.</title>
        <authorList>
            <person name="Haridas S."/>
            <person name="Albert R."/>
            <person name="Binder M."/>
            <person name="Bloem J."/>
            <person name="Labutti K."/>
            <person name="Salamov A."/>
            <person name="Andreopoulos B."/>
            <person name="Baker S."/>
            <person name="Barry K."/>
            <person name="Bills G."/>
            <person name="Bluhm B."/>
            <person name="Cannon C."/>
            <person name="Castanera R."/>
            <person name="Culley D."/>
            <person name="Daum C."/>
            <person name="Ezra D."/>
            <person name="Gonzalez J."/>
            <person name="Henrissat B."/>
            <person name="Kuo A."/>
            <person name="Liang C."/>
            <person name="Lipzen A."/>
            <person name="Lutzoni F."/>
            <person name="Magnuson J."/>
            <person name="Mondo S."/>
            <person name="Nolan M."/>
            <person name="Ohm R."/>
            <person name="Pangilinan J."/>
            <person name="Park H.-J."/>
            <person name="Ramirez L."/>
            <person name="Alfaro M."/>
            <person name="Sun H."/>
            <person name="Tritt A."/>
            <person name="Yoshinaga Y."/>
            <person name="Zwiers L.-H."/>
            <person name="Turgeon B."/>
            <person name="Goodwin S."/>
            <person name="Spatafora J."/>
            <person name="Crous P."/>
            <person name="Grigoriev I."/>
        </authorList>
    </citation>
    <scope>NUCLEOTIDE SEQUENCE</scope>
    <source>
        <strain evidence="1">ATCC 36951</strain>
    </source>
</reference>
<dbReference type="AlphaFoldDB" id="A0A6A6C0G3"/>
<dbReference type="EMBL" id="ML993626">
    <property type="protein sequence ID" value="KAF2160501.1"/>
    <property type="molecule type" value="Genomic_DNA"/>
</dbReference>
<gene>
    <name evidence="1" type="ORF">M409DRAFT_29122</name>
</gene>
<sequence length="132" mass="14002">MSLTSCRDAGNTPAGADISFDCSRGYNPGSCGPYDDLVTFAAAEDGPYDQCEIIWDAYTNKHLYAMKTSAADAMASGSISGPEAAPRMEAKTTCTVTVELPPTIGSRFYVTHLMARMSTVSGPIVSCPFVRL</sequence>
<dbReference type="RefSeq" id="XP_033661390.1">
    <property type="nucleotide sequence ID" value="XM_033809319.1"/>
</dbReference>
<proteinExistence type="predicted"/>
<accession>A0A6A6C0G3</accession>
<organism evidence="1 2">
    <name type="scientific">Zasmidium cellare ATCC 36951</name>
    <dbReference type="NCBI Taxonomy" id="1080233"/>
    <lineage>
        <taxon>Eukaryota</taxon>
        <taxon>Fungi</taxon>
        <taxon>Dikarya</taxon>
        <taxon>Ascomycota</taxon>
        <taxon>Pezizomycotina</taxon>
        <taxon>Dothideomycetes</taxon>
        <taxon>Dothideomycetidae</taxon>
        <taxon>Mycosphaerellales</taxon>
        <taxon>Mycosphaerellaceae</taxon>
        <taxon>Zasmidium</taxon>
    </lineage>
</organism>
<name>A0A6A6C0G3_ZASCE</name>
<evidence type="ECO:0000313" key="2">
    <source>
        <dbReference type="Proteomes" id="UP000799537"/>
    </source>
</evidence>